<evidence type="ECO:0000313" key="3">
    <source>
        <dbReference type="Proteomes" id="UP001056890"/>
    </source>
</evidence>
<dbReference type="AlphaFoldDB" id="A0AAE9MIB0"/>
<gene>
    <name evidence="2" type="ORF">NHF51_08190</name>
</gene>
<reference evidence="2" key="1">
    <citation type="submission" date="2022-06" db="EMBL/GenBank/DDBJ databases">
        <title>Complete Genome of Aeromonas sp. Strain SOD01 Isolated from an Urban Freshwater Stream.</title>
        <authorList>
            <person name="Williams L.E."/>
            <person name="Brysgel T."/>
            <person name="Capestro E.M."/>
            <person name="Foltz G.V."/>
            <person name="Gardner A.E."/>
            <person name="Ingrassia J."/>
            <person name="Peterson E."/>
            <person name="Arruda J."/>
            <person name="Flaherty I."/>
            <person name="Hunt M."/>
            <person name="Pappas G."/>
            <person name="Ramsaran S."/>
            <person name="Rocha M."/>
        </authorList>
    </citation>
    <scope>NUCLEOTIDE SEQUENCE</scope>
    <source>
        <strain evidence="2">SOD01</strain>
    </source>
</reference>
<dbReference type="GO" id="GO:0008703">
    <property type="term" value="F:5-amino-6-(5-phosphoribosylamino)uracil reductase activity"/>
    <property type="evidence" value="ECO:0007669"/>
    <property type="project" value="InterPro"/>
</dbReference>
<dbReference type="PANTHER" id="PTHR38011:SF2">
    <property type="entry name" value="BIFUNCTIONAL DEAMINASE-REDUCTASE DOMAIN PROTEIN"/>
    <property type="match status" value="1"/>
</dbReference>
<keyword evidence="3" id="KW-1185">Reference proteome</keyword>
<name>A0AAE9MIB0_9GAMM</name>
<dbReference type="GO" id="GO:0009231">
    <property type="term" value="P:riboflavin biosynthetic process"/>
    <property type="evidence" value="ECO:0007669"/>
    <property type="project" value="InterPro"/>
</dbReference>
<dbReference type="InterPro" id="IPR050765">
    <property type="entry name" value="Riboflavin_Biosynth_HTPR"/>
</dbReference>
<protein>
    <submittedName>
        <fullName evidence="2">Dihydrofolate reductase family protein</fullName>
    </submittedName>
</protein>
<dbReference type="RefSeq" id="WP_252996147.1">
    <property type="nucleotide sequence ID" value="NZ_CP099717.1"/>
</dbReference>
<evidence type="ECO:0000313" key="2">
    <source>
        <dbReference type="EMBL" id="USV59104.1"/>
    </source>
</evidence>
<accession>A0AAE9MIB0</accession>
<sequence>MRRVIVSAFVSLDGIMQAPGGPEEDPTGGFALGGWMFNYADDSMDISAAGFDGKDRELLLGRRTYQIFEAYWPYQPHDHPIAKTLNAAKKHVASRTLTRLQWHNSSLLEGDVVAAVIALKGQPGPDLQVIGSGNLIQTLQAATLDPSLGMPLLGMPLIDEYHLWTFPVVLGRGKRLFGETARPSALRLVRSRVSDSGVLMSTYVPDGDIQPGTFPGSAPSELELARRQRMANDKW</sequence>
<dbReference type="PANTHER" id="PTHR38011">
    <property type="entry name" value="DIHYDROFOLATE REDUCTASE FAMILY PROTEIN (AFU_ORTHOLOGUE AFUA_8G06820)"/>
    <property type="match status" value="1"/>
</dbReference>
<dbReference type="Proteomes" id="UP001056890">
    <property type="component" value="Chromosome"/>
</dbReference>
<feature type="domain" description="Bacterial bifunctional deaminase-reductase C-terminal" evidence="1">
    <location>
        <begin position="3"/>
        <end position="199"/>
    </location>
</feature>
<organism evidence="2 3">
    <name type="scientific">Aeromonas encheleia</name>
    <dbReference type="NCBI Taxonomy" id="73010"/>
    <lineage>
        <taxon>Bacteria</taxon>
        <taxon>Pseudomonadati</taxon>
        <taxon>Pseudomonadota</taxon>
        <taxon>Gammaproteobacteria</taxon>
        <taxon>Aeromonadales</taxon>
        <taxon>Aeromonadaceae</taxon>
        <taxon>Aeromonas</taxon>
    </lineage>
</organism>
<dbReference type="Gene3D" id="3.40.430.10">
    <property type="entry name" value="Dihydrofolate Reductase, subunit A"/>
    <property type="match status" value="2"/>
</dbReference>
<dbReference type="EMBL" id="CP099717">
    <property type="protein sequence ID" value="USV59104.1"/>
    <property type="molecule type" value="Genomic_DNA"/>
</dbReference>
<dbReference type="InterPro" id="IPR002734">
    <property type="entry name" value="RibDG_C"/>
</dbReference>
<dbReference type="SUPFAM" id="SSF53597">
    <property type="entry name" value="Dihydrofolate reductase-like"/>
    <property type="match status" value="1"/>
</dbReference>
<evidence type="ECO:0000259" key="1">
    <source>
        <dbReference type="Pfam" id="PF01872"/>
    </source>
</evidence>
<dbReference type="Pfam" id="PF01872">
    <property type="entry name" value="RibD_C"/>
    <property type="match status" value="1"/>
</dbReference>
<dbReference type="InterPro" id="IPR024072">
    <property type="entry name" value="DHFR-like_dom_sf"/>
</dbReference>
<proteinExistence type="predicted"/>